<dbReference type="EMBL" id="JAVKGR010000022">
    <property type="protein sequence ID" value="MDR8020314.1"/>
    <property type="molecule type" value="Genomic_DNA"/>
</dbReference>
<reference evidence="2 3" key="1">
    <citation type="submission" date="2023-09" db="EMBL/GenBank/DDBJ databases">
        <title>Description of three actinobacteria isolated from air of manufacturing shop in a pharmaceutical factory.</title>
        <authorList>
            <person name="Zhang D.-F."/>
        </authorList>
    </citation>
    <scope>NUCLEOTIDE SEQUENCE [LARGE SCALE GENOMIC DNA]</scope>
    <source>
        <strain evidence="2 3">LY-0111</strain>
    </source>
</reference>
<gene>
    <name evidence="2" type="ORF">RIL96_12155</name>
</gene>
<evidence type="ECO:0000256" key="1">
    <source>
        <dbReference type="SAM" id="MobiDB-lite"/>
    </source>
</evidence>
<protein>
    <recommendedName>
        <fullName evidence="4">Lipoprotein</fullName>
    </recommendedName>
</protein>
<sequence>MLAGVLLFGGCGAEGDGGESGSPSQAETGADVESEGVIDIEGGYTQDEQMAELEAVVEVMREHFGDEVATIDGEPWSPELHHAEVTPRPQGDGVYRHEIRFDVAPDDLEEAYATAEQIADQLGLTENINNSHGITEYGEIFYGAGSNEGRMFLMKGSSAEAFSSVYNTRHSDDSSIQEAYDEIVTENRRKREEEFGADNPRQMEDIEGQDDQG</sequence>
<feature type="region of interest" description="Disordered" evidence="1">
    <location>
        <begin position="186"/>
        <end position="213"/>
    </location>
</feature>
<evidence type="ECO:0008006" key="4">
    <source>
        <dbReference type="Google" id="ProtNLM"/>
    </source>
</evidence>
<organism evidence="2 3">
    <name type="scientific">Nesterenkonia aerolata</name>
    <dbReference type="NCBI Taxonomy" id="3074079"/>
    <lineage>
        <taxon>Bacteria</taxon>
        <taxon>Bacillati</taxon>
        <taxon>Actinomycetota</taxon>
        <taxon>Actinomycetes</taxon>
        <taxon>Micrococcales</taxon>
        <taxon>Micrococcaceae</taxon>
        <taxon>Nesterenkonia</taxon>
    </lineage>
</organism>
<dbReference type="RefSeq" id="WP_310549296.1">
    <property type="nucleotide sequence ID" value="NZ_JAVKGR010000022.1"/>
</dbReference>
<keyword evidence="3" id="KW-1185">Reference proteome</keyword>
<accession>A0ABU2DUX4</accession>
<feature type="region of interest" description="Disordered" evidence="1">
    <location>
        <begin position="13"/>
        <end position="33"/>
    </location>
</feature>
<evidence type="ECO:0000313" key="2">
    <source>
        <dbReference type="EMBL" id="MDR8020314.1"/>
    </source>
</evidence>
<evidence type="ECO:0000313" key="3">
    <source>
        <dbReference type="Proteomes" id="UP001251870"/>
    </source>
</evidence>
<comment type="caution">
    <text evidence="2">The sequence shown here is derived from an EMBL/GenBank/DDBJ whole genome shotgun (WGS) entry which is preliminary data.</text>
</comment>
<name>A0ABU2DUX4_9MICC</name>
<dbReference type="Proteomes" id="UP001251870">
    <property type="component" value="Unassembled WGS sequence"/>
</dbReference>
<proteinExistence type="predicted"/>